<organism evidence="2 3">
    <name type="scientific">Viridibacillus soli</name>
    <dbReference type="NCBI Taxonomy" id="2798301"/>
    <lineage>
        <taxon>Bacteria</taxon>
        <taxon>Bacillati</taxon>
        <taxon>Bacillota</taxon>
        <taxon>Bacilli</taxon>
        <taxon>Bacillales</taxon>
        <taxon>Caryophanaceae</taxon>
        <taxon>Viridibacillus</taxon>
    </lineage>
</organism>
<sequence>MGKIIITSCIPETKALETYLKISDFSKYSDFIDVIRDISVEVINDNSSISKWEVDFENGVLCWKEKDSFDRAALRINFEKYEGDIDKFIGIWSVSQEQDDSIITFEAEYDLGMSLLEDILDPIAGDILAHTIQEILKGLFDNIHFRSINIQTLALKE</sequence>
<evidence type="ECO:0000313" key="3">
    <source>
        <dbReference type="Proteomes" id="UP000618943"/>
    </source>
</evidence>
<gene>
    <name evidence="2" type="ORF">JFL43_10780</name>
</gene>
<dbReference type="Proteomes" id="UP000618943">
    <property type="component" value="Unassembled WGS sequence"/>
</dbReference>
<name>A0ABS1H7C4_9BACL</name>
<feature type="domain" description="Coenzyme Q-binding protein COQ10 START" evidence="1">
    <location>
        <begin position="22"/>
        <end position="133"/>
    </location>
</feature>
<keyword evidence="3" id="KW-1185">Reference proteome</keyword>
<dbReference type="Pfam" id="PF03364">
    <property type="entry name" value="Polyketide_cyc"/>
    <property type="match status" value="1"/>
</dbReference>
<dbReference type="RefSeq" id="WP_200749068.1">
    <property type="nucleotide sequence ID" value="NZ_JAEOAH010000013.1"/>
</dbReference>
<dbReference type="InterPro" id="IPR005031">
    <property type="entry name" value="COQ10_START"/>
</dbReference>
<protein>
    <recommendedName>
        <fullName evidence="1">Coenzyme Q-binding protein COQ10 START domain-containing protein</fullName>
    </recommendedName>
</protein>
<dbReference type="SUPFAM" id="SSF55961">
    <property type="entry name" value="Bet v1-like"/>
    <property type="match status" value="1"/>
</dbReference>
<proteinExistence type="predicted"/>
<dbReference type="Gene3D" id="3.30.530.20">
    <property type="match status" value="1"/>
</dbReference>
<dbReference type="EMBL" id="JAEOAH010000013">
    <property type="protein sequence ID" value="MBK3495324.1"/>
    <property type="molecule type" value="Genomic_DNA"/>
</dbReference>
<evidence type="ECO:0000313" key="2">
    <source>
        <dbReference type="EMBL" id="MBK3495324.1"/>
    </source>
</evidence>
<reference evidence="2 3" key="1">
    <citation type="submission" date="2020-12" db="EMBL/GenBank/DDBJ databases">
        <title>YIM B01967 draft genome.</title>
        <authorList>
            <person name="Yan X."/>
        </authorList>
    </citation>
    <scope>NUCLEOTIDE SEQUENCE [LARGE SCALE GENOMIC DNA]</scope>
    <source>
        <strain evidence="2 3">YIM B01967</strain>
    </source>
</reference>
<dbReference type="InterPro" id="IPR023393">
    <property type="entry name" value="START-like_dom_sf"/>
</dbReference>
<comment type="caution">
    <text evidence="2">The sequence shown here is derived from an EMBL/GenBank/DDBJ whole genome shotgun (WGS) entry which is preliminary data.</text>
</comment>
<evidence type="ECO:0000259" key="1">
    <source>
        <dbReference type="Pfam" id="PF03364"/>
    </source>
</evidence>
<accession>A0ABS1H7C4</accession>